<gene>
    <name evidence="3" type="ORF">kaaroe_8</name>
</gene>
<dbReference type="GO" id="GO:0008233">
    <property type="term" value="F:peptidase activity"/>
    <property type="evidence" value="ECO:0007669"/>
    <property type="project" value="UniProtKB-KW"/>
</dbReference>
<evidence type="ECO:0000313" key="4">
    <source>
        <dbReference type="Proteomes" id="UP000464327"/>
    </source>
</evidence>
<dbReference type="Pfam" id="PF26097">
    <property type="entry name" value="Phage_Inh_N"/>
    <property type="match status" value="1"/>
</dbReference>
<name>A0A6B9WMY9_9CAUD</name>
<organism evidence="3 4">
    <name type="scientific">Escherichia phage kaaroe</name>
    <dbReference type="NCBI Taxonomy" id="2696412"/>
    <lineage>
        <taxon>Viruses</taxon>
        <taxon>Duplodnaviria</taxon>
        <taxon>Heunggongvirae</taxon>
        <taxon>Uroviricota</taxon>
        <taxon>Caudoviricetes</taxon>
        <taxon>Pantevenvirales</taxon>
        <taxon>Straboviridae</taxon>
        <taxon>Krischvirus</taxon>
        <taxon>Krischvirus RB49</taxon>
    </lineage>
</organism>
<accession>A0A6B9WMY9</accession>
<dbReference type="InterPro" id="IPR059054">
    <property type="entry name" value="Inh_N"/>
</dbReference>
<feature type="domain" description="Inh C-terminal" evidence="2">
    <location>
        <begin position="181"/>
        <end position="242"/>
    </location>
</feature>
<evidence type="ECO:0000313" key="3">
    <source>
        <dbReference type="EMBL" id="QHR66044.1"/>
    </source>
</evidence>
<feature type="domain" description="Inh N-terminal" evidence="1">
    <location>
        <begin position="1"/>
        <end position="56"/>
    </location>
</feature>
<evidence type="ECO:0000259" key="2">
    <source>
        <dbReference type="Pfam" id="PF26098"/>
    </source>
</evidence>
<dbReference type="EMBL" id="MN850574">
    <property type="protein sequence ID" value="QHR66044.1"/>
    <property type="molecule type" value="Genomic_DNA"/>
</dbReference>
<evidence type="ECO:0000259" key="1">
    <source>
        <dbReference type="Pfam" id="PF26097"/>
    </source>
</evidence>
<keyword evidence="3" id="KW-0378">Hydrolase</keyword>
<keyword evidence="3" id="KW-0645">Protease</keyword>
<reference evidence="4" key="1">
    <citation type="submission" date="2019-12" db="EMBL/GenBank/DDBJ databases">
        <authorList>
            <person name="Olsen N.S."/>
            <person name="Junco L.M.F."/>
            <person name="Kot W."/>
            <person name="Hansen L.H."/>
        </authorList>
    </citation>
    <scope>NUCLEOTIDE SEQUENCE [LARGE SCALE GENOMIC DNA]</scope>
</reference>
<sequence>MFDKEYFEELRAIAASDDKEAQKTAKTELADYAKQFDIKVKKTLSLENMIEFVETELTKLASEMEEETPAEGTSINDLILAADTADDKVVFDEVDPSLVEAMKEPEQKEEPITIEVVEEAKPHTVPVTIEVVDVPEVKVESPVANLFSDEADHRSPAHDTDSFCDLTGFRPTICLIGGGRGYYSCPWWIFDWIVNTPDWKKYPERFPHAYVHDTLKSLIYYIKRDGSVKVRETKHSQFHTLK</sequence>
<dbReference type="PIRSF" id="PIRSF012159">
    <property type="entry name" value="Inh_gp21_prd"/>
    <property type="match status" value="1"/>
</dbReference>
<dbReference type="Proteomes" id="UP000464327">
    <property type="component" value="Segment"/>
</dbReference>
<dbReference type="InterPro" id="IPR059055">
    <property type="entry name" value="Inh_C"/>
</dbReference>
<proteinExistence type="predicted"/>
<dbReference type="GO" id="GO:0006508">
    <property type="term" value="P:proteolysis"/>
    <property type="evidence" value="ECO:0007669"/>
    <property type="project" value="UniProtKB-KW"/>
</dbReference>
<dbReference type="InterPro" id="IPR016594">
    <property type="entry name" value="Inh_T4"/>
</dbReference>
<dbReference type="Pfam" id="PF26098">
    <property type="entry name" value="Phage_Inh_C"/>
    <property type="match status" value="1"/>
</dbReference>
<protein>
    <submittedName>
        <fullName evidence="3">Inhibitor of prohead protease</fullName>
    </submittedName>
</protein>